<sequence>MASSEAIPDVVVDIDAPGPPISIQDSGEGGEGGKLKMIVALVKKSLGVKDIAAMRLSLPASLLEPIPNLEYWHYLDRPDLFAAINDSEDPFERMLAVLRFAFTKDLKFIHGKICKPYNSVLGEHFRSHWDVVPAQANPDPAHPPILRLNTSPEAAAAAAASASHTNLSPGGAGETASIRSGMSASSAGTASKRNSSAKSPSTAATSLDAELAPQMSSLSLAQGAERVRVVYMTEQVSHHPPVSAYHACCPSRGLTLAGIDQISAKVSGTTLRVSPGAHNKGIYVRIEGKGDSREGVRGAGEEYHITHPIASVNGILRGSFYLTVGDSTIVTCIGGKGDEWLRAVVEYKEESWLGRAQYRMDGVVHAYKKGDTVHEGWTRVKDVPKSRVIAEFDGCWRNRIRWRKVGASPAEFEPAEYTTLLDLSTVYPIPKTVRSLDKQLPNESRKLWSDVTDRLVKKEFGEATKAKLTIEQKQRDEAAERKRTGAEFTPRYFEEDIASGVPTLTEEGRKAIAEELAEPSSFCLETHPGDVAPSESES</sequence>
<dbReference type="Gene3D" id="2.40.160.120">
    <property type="match status" value="1"/>
</dbReference>
<evidence type="ECO:0000256" key="2">
    <source>
        <dbReference type="RuleBase" id="RU003844"/>
    </source>
</evidence>
<protein>
    <recommendedName>
        <fullName evidence="6">Oxysterol-binding protein</fullName>
    </recommendedName>
</protein>
<comment type="similarity">
    <text evidence="1 2">Belongs to the OSBP family.</text>
</comment>
<reference evidence="4 5" key="1">
    <citation type="journal article" date="2016" name="Mol. Biol. Evol.">
        <title>Comparative Genomics of Early-Diverging Mushroom-Forming Fungi Provides Insights into the Origins of Lignocellulose Decay Capabilities.</title>
        <authorList>
            <person name="Nagy L.G."/>
            <person name="Riley R."/>
            <person name="Tritt A."/>
            <person name="Adam C."/>
            <person name="Daum C."/>
            <person name="Floudas D."/>
            <person name="Sun H."/>
            <person name="Yadav J.S."/>
            <person name="Pangilinan J."/>
            <person name="Larsson K.H."/>
            <person name="Matsuura K."/>
            <person name="Barry K."/>
            <person name="Labutti K."/>
            <person name="Kuo R."/>
            <person name="Ohm R.A."/>
            <person name="Bhattacharya S.S."/>
            <person name="Shirouzu T."/>
            <person name="Yoshinaga Y."/>
            <person name="Martin F.M."/>
            <person name="Grigoriev I.V."/>
            <person name="Hibbett D.S."/>
        </authorList>
    </citation>
    <scope>NUCLEOTIDE SEQUENCE [LARGE SCALE GENOMIC DNA]</scope>
    <source>
        <strain evidence="4 5">CBS 109695</strain>
    </source>
</reference>
<dbReference type="InterPro" id="IPR018494">
    <property type="entry name" value="Oxysterol-bd_CS"/>
</dbReference>
<proteinExistence type="inferred from homology"/>
<dbReference type="SUPFAM" id="SSF144000">
    <property type="entry name" value="Oxysterol-binding protein-like"/>
    <property type="match status" value="1"/>
</dbReference>
<dbReference type="AlphaFoldDB" id="A0A166G5Q1"/>
<feature type="compositionally biased region" description="Low complexity" evidence="3">
    <location>
        <begin position="180"/>
        <end position="205"/>
    </location>
</feature>
<dbReference type="STRING" id="436010.A0A166G5Q1"/>
<dbReference type="Pfam" id="PF01237">
    <property type="entry name" value="Oxysterol_BP"/>
    <property type="match status" value="2"/>
</dbReference>
<dbReference type="InterPro" id="IPR037239">
    <property type="entry name" value="OSBP_sf"/>
</dbReference>
<evidence type="ECO:0000256" key="3">
    <source>
        <dbReference type="SAM" id="MobiDB-lite"/>
    </source>
</evidence>
<accession>A0A166G5Q1</accession>
<gene>
    <name evidence="4" type="ORF">FIBSPDRAFT_747034</name>
</gene>
<dbReference type="PANTHER" id="PTHR10972">
    <property type="entry name" value="OXYSTEROL-BINDING PROTEIN-RELATED"/>
    <property type="match status" value="1"/>
</dbReference>
<keyword evidence="5" id="KW-1185">Reference proteome</keyword>
<dbReference type="GO" id="GO:0016020">
    <property type="term" value="C:membrane"/>
    <property type="evidence" value="ECO:0007669"/>
    <property type="project" value="TreeGrafter"/>
</dbReference>
<feature type="region of interest" description="Disordered" evidence="3">
    <location>
        <begin position="517"/>
        <end position="538"/>
    </location>
</feature>
<evidence type="ECO:0000313" key="4">
    <source>
        <dbReference type="EMBL" id="KZP17495.1"/>
    </source>
</evidence>
<dbReference type="Gene3D" id="3.30.70.3490">
    <property type="match status" value="1"/>
</dbReference>
<name>A0A166G5Q1_9AGAM</name>
<dbReference type="OrthoDB" id="48057at2759"/>
<organism evidence="4 5">
    <name type="scientific">Athelia psychrophila</name>
    <dbReference type="NCBI Taxonomy" id="1759441"/>
    <lineage>
        <taxon>Eukaryota</taxon>
        <taxon>Fungi</taxon>
        <taxon>Dikarya</taxon>
        <taxon>Basidiomycota</taxon>
        <taxon>Agaricomycotina</taxon>
        <taxon>Agaricomycetes</taxon>
        <taxon>Agaricomycetidae</taxon>
        <taxon>Atheliales</taxon>
        <taxon>Atheliaceae</taxon>
        <taxon>Athelia</taxon>
    </lineage>
</organism>
<dbReference type="PANTHER" id="PTHR10972:SF212">
    <property type="entry name" value="OXYSTEROL-BINDING PROTEIN-LIKE PROTEIN 1"/>
    <property type="match status" value="1"/>
</dbReference>
<dbReference type="GO" id="GO:0005829">
    <property type="term" value="C:cytosol"/>
    <property type="evidence" value="ECO:0007669"/>
    <property type="project" value="TreeGrafter"/>
</dbReference>
<evidence type="ECO:0008006" key="6">
    <source>
        <dbReference type="Google" id="ProtNLM"/>
    </source>
</evidence>
<evidence type="ECO:0000256" key="1">
    <source>
        <dbReference type="ARBA" id="ARBA00008842"/>
    </source>
</evidence>
<evidence type="ECO:0000313" key="5">
    <source>
        <dbReference type="Proteomes" id="UP000076532"/>
    </source>
</evidence>
<feature type="region of interest" description="Disordered" evidence="3">
    <location>
        <begin position="158"/>
        <end position="205"/>
    </location>
</feature>
<dbReference type="EMBL" id="KV417582">
    <property type="protein sequence ID" value="KZP17495.1"/>
    <property type="molecule type" value="Genomic_DNA"/>
</dbReference>
<dbReference type="InterPro" id="IPR000648">
    <property type="entry name" value="Oxysterol-bd"/>
</dbReference>
<dbReference type="GO" id="GO:0032934">
    <property type="term" value="F:sterol binding"/>
    <property type="evidence" value="ECO:0007669"/>
    <property type="project" value="TreeGrafter"/>
</dbReference>
<dbReference type="Proteomes" id="UP000076532">
    <property type="component" value="Unassembled WGS sequence"/>
</dbReference>
<dbReference type="PROSITE" id="PS01013">
    <property type="entry name" value="OSBP"/>
    <property type="match status" value="1"/>
</dbReference>